<gene>
    <name evidence="1" type="ORF">UBRO_21035</name>
</gene>
<proteinExistence type="predicted"/>
<reference evidence="2" key="1">
    <citation type="submission" date="2016-04" db="EMBL/GenBank/DDBJ databases">
        <authorList>
            <person name="Guldener U."/>
            <person name="Guldener U."/>
        </authorList>
    </citation>
    <scope>NUCLEOTIDE SEQUENCE [LARGE SCALE GENOMIC DNA]</scope>
    <source>
        <strain evidence="2">UB2112</strain>
    </source>
</reference>
<dbReference type="OrthoDB" id="2678560at2759"/>
<evidence type="ECO:0008006" key="3">
    <source>
        <dbReference type="Google" id="ProtNLM"/>
    </source>
</evidence>
<dbReference type="Proteomes" id="UP000179920">
    <property type="component" value="Chromosome I"/>
</dbReference>
<dbReference type="EMBL" id="LT558117">
    <property type="protein sequence ID" value="SAM63083.1"/>
    <property type="molecule type" value="Genomic_DNA"/>
</dbReference>
<protein>
    <recommendedName>
        <fullName evidence="3">Retrotransposon gag domain-containing protein</fullName>
    </recommendedName>
</protein>
<sequence length="160" mass="18893">MVDIDEERSTKLFLLFLDGHTKKWAEAQPNNIKNSWKALKPAFLAHFQLDKTSIESPQAHYNAYFDHLKPQIAFLRHHQEWDKWLCHLLELLMDVPSKMVMQWGLAHTAWTSLPSELQAVIPQLKRGIIEFINTCKSIPWSTYERILDEHDHHEEVVQEI</sequence>
<name>A0A1K0FVV9_9BASI</name>
<accession>A0A1K0FVV9</accession>
<evidence type="ECO:0000313" key="1">
    <source>
        <dbReference type="EMBL" id="SAM63083.1"/>
    </source>
</evidence>
<organism evidence="1 2">
    <name type="scientific">Ustilago bromivora</name>
    <dbReference type="NCBI Taxonomy" id="307758"/>
    <lineage>
        <taxon>Eukaryota</taxon>
        <taxon>Fungi</taxon>
        <taxon>Dikarya</taxon>
        <taxon>Basidiomycota</taxon>
        <taxon>Ustilaginomycotina</taxon>
        <taxon>Ustilaginomycetes</taxon>
        <taxon>Ustilaginales</taxon>
        <taxon>Ustilaginaceae</taxon>
        <taxon>Ustilago</taxon>
    </lineage>
</organism>
<evidence type="ECO:0000313" key="2">
    <source>
        <dbReference type="Proteomes" id="UP000179920"/>
    </source>
</evidence>
<dbReference type="AlphaFoldDB" id="A0A1K0FVV9"/>